<dbReference type="Pfam" id="PF00098">
    <property type="entry name" value="zf-CCHC"/>
    <property type="match status" value="1"/>
</dbReference>
<reference evidence="4" key="1">
    <citation type="submission" date="2025-08" db="UniProtKB">
        <authorList>
            <consortium name="Ensembl"/>
        </authorList>
    </citation>
    <scope>IDENTIFICATION</scope>
</reference>
<feature type="domain" description="CCHC-type" evidence="3">
    <location>
        <begin position="457"/>
        <end position="472"/>
    </location>
</feature>
<protein>
    <recommendedName>
        <fullName evidence="3">CCHC-type domain-containing protein</fullName>
    </recommendedName>
</protein>
<dbReference type="InterPro" id="IPR008919">
    <property type="entry name" value="Retrov_capsid_N"/>
</dbReference>
<dbReference type="PANTHER" id="PTHR33166">
    <property type="entry name" value="GAG_P30 DOMAIN-CONTAINING PROTEIN"/>
    <property type="match status" value="1"/>
</dbReference>
<evidence type="ECO:0000256" key="1">
    <source>
        <dbReference type="PROSITE-ProRule" id="PRU00047"/>
    </source>
</evidence>
<organism evidence="4 5">
    <name type="scientific">Anser cygnoides</name>
    <name type="common">Swan goose</name>
    <dbReference type="NCBI Taxonomy" id="8845"/>
    <lineage>
        <taxon>Eukaryota</taxon>
        <taxon>Metazoa</taxon>
        <taxon>Chordata</taxon>
        <taxon>Craniata</taxon>
        <taxon>Vertebrata</taxon>
        <taxon>Euteleostomi</taxon>
        <taxon>Archelosauria</taxon>
        <taxon>Archosauria</taxon>
        <taxon>Dinosauria</taxon>
        <taxon>Saurischia</taxon>
        <taxon>Theropoda</taxon>
        <taxon>Coelurosauria</taxon>
        <taxon>Aves</taxon>
        <taxon>Neognathae</taxon>
        <taxon>Galloanserae</taxon>
        <taxon>Anseriformes</taxon>
        <taxon>Anatidae</taxon>
        <taxon>Anserinae</taxon>
        <taxon>Anser</taxon>
    </lineage>
</organism>
<dbReference type="AlphaFoldDB" id="A0A8B9DUY7"/>
<dbReference type="Proteomes" id="UP000694521">
    <property type="component" value="Unplaced"/>
</dbReference>
<dbReference type="OrthoDB" id="9049599at2759"/>
<name>A0A8B9DUY7_ANSCY</name>
<sequence length="483" mass="55475">MGRESSGIGIPSIPSDSPLGLMIKHWNDSPSRRGKNKVKMIYYSIEVWGNKPIKGDSVFWPPFGSFEDWVCQALNIYVNSKEPSNLEESEYAHLWINSDLRTHLYPLKEKGGRNKKNKKRRDLEIPPPPPPYVPPPAPTAPVPNGLCEPIISDESEESESDHEIQGPITRSRARNQKIDLGGGLYPLREIAMGGPQPGMGYVAVPLNSGDVRDFKKEMGSLLEDPLGVAERVDQFLGPNIYTWEELQSILGILFTLEERGMIRRAGMRIWDQQHQQGPAADVKWPMQQPNWNNQDPIHRGHMQDLRTIIIQGIRESVPRGQNINKAFNEQQKKDETPTEWLERLRKNLQLYSGLDPGTPVGEALLKAQFVAKSWIDIRKKIEKIEGWQDRGLDELLREAQKVYVRRENEKERKQVRMMVAAVREGQRGVGLNRRFGLMHGKFRKEKKSGQGQRNVTCFYCNKKGHMKRECRQKKEDEKMFKTE</sequence>
<dbReference type="InterPro" id="IPR050462">
    <property type="entry name" value="Retroviral_Gag-Pol_poly"/>
</dbReference>
<reference evidence="4" key="2">
    <citation type="submission" date="2025-09" db="UniProtKB">
        <authorList>
            <consortium name="Ensembl"/>
        </authorList>
    </citation>
    <scope>IDENTIFICATION</scope>
</reference>
<keyword evidence="1" id="KW-0862">Zinc</keyword>
<keyword evidence="5" id="KW-1185">Reference proteome</keyword>
<proteinExistence type="predicted"/>
<dbReference type="InterPro" id="IPR001878">
    <property type="entry name" value="Znf_CCHC"/>
</dbReference>
<accession>A0A8B9DUY7</accession>
<dbReference type="GO" id="GO:0003676">
    <property type="term" value="F:nucleic acid binding"/>
    <property type="evidence" value="ECO:0007669"/>
    <property type="project" value="InterPro"/>
</dbReference>
<dbReference type="Gene3D" id="4.10.60.10">
    <property type="entry name" value="Zinc finger, CCHC-type"/>
    <property type="match status" value="1"/>
</dbReference>
<dbReference type="GO" id="GO:0019068">
    <property type="term" value="P:virion assembly"/>
    <property type="evidence" value="ECO:0007669"/>
    <property type="project" value="InterPro"/>
</dbReference>
<dbReference type="SUPFAM" id="SSF57756">
    <property type="entry name" value="Retrovirus zinc finger-like domains"/>
    <property type="match status" value="1"/>
</dbReference>
<evidence type="ECO:0000313" key="4">
    <source>
        <dbReference type="Ensembl" id="ENSACDP00005011841.1"/>
    </source>
</evidence>
<keyword evidence="1" id="KW-0479">Metal-binding</keyword>
<dbReference type="GO" id="GO:0008270">
    <property type="term" value="F:zinc ion binding"/>
    <property type="evidence" value="ECO:0007669"/>
    <property type="project" value="UniProtKB-KW"/>
</dbReference>
<dbReference type="Ensembl" id="ENSACDT00005014299.1">
    <property type="protein sequence ID" value="ENSACDP00005011841.1"/>
    <property type="gene ID" value="ENSACDG00005008731.1"/>
</dbReference>
<keyword evidence="1" id="KW-0863">Zinc-finger</keyword>
<dbReference type="SMART" id="SM00343">
    <property type="entry name" value="ZnF_C2HC"/>
    <property type="match status" value="1"/>
</dbReference>
<dbReference type="InterPro" id="IPR010999">
    <property type="entry name" value="Retrovr_matrix"/>
</dbReference>
<evidence type="ECO:0000256" key="2">
    <source>
        <dbReference type="SAM" id="MobiDB-lite"/>
    </source>
</evidence>
<dbReference type="Pfam" id="PF02093">
    <property type="entry name" value="Gag_p30"/>
    <property type="match status" value="1"/>
</dbReference>
<evidence type="ECO:0000259" key="3">
    <source>
        <dbReference type="PROSITE" id="PS50158"/>
    </source>
</evidence>
<evidence type="ECO:0000313" key="5">
    <source>
        <dbReference type="Proteomes" id="UP000694521"/>
    </source>
</evidence>
<feature type="compositionally biased region" description="Pro residues" evidence="2">
    <location>
        <begin position="125"/>
        <end position="139"/>
    </location>
</feature>
<feature type="region of interest" description="Disordered" evidence="2">
    <location>
        <begin position="153"/>
        <end position="175"/>
    </location>
</feature>
<dbReference type="InterPro" id="IPR003036">
    <property type="entry name" value="Gag_P30"/>
</dbReference>
<dbReference type="PROSITE" id="PS50158">
    <property type="entry name" value="ZF_CCHC"/>
    <property type="match status" value="1"/>
</dbReference>
<dbReference type="SUPFAM" id="SSF47836">
    <property type="entry name" value="Retroviral matrix proteins"/>
    <property type="match status" value="1"/>
</dbReference>
<dbReference type="Gene3D" id="1.10.375.10">
    <property type="entry name" value="Human Immunodeficiency Virus Type 1 Capsid Protein"/>
    <property type="match status" value="1"/>
</dbReference>
<dbReference type="InterPro" id="IPR036875">
    <property type="entry name" value="Znf_CCHC_sf"/>
</dbReference>
<feature type="region of interest" description="Disordered" evidence="2">
    <location>
        <begin position="106"/>
        <end position="139"/>
    </location>
</feature>
<dbReference type="SUPFAM" id="SSF47943">
    <property type="entry name" value="Retrovirus capsid protein, N-terminal core domain"/>
    <property type="match status" value="1"/>
</dbReference>